<dbReference type="EMBL" id="UINC01037419">
    <property type="protein sequence ID" value="SVB32879.1"/>
    <property type="molecule type" value="Genomic_DNA"/>
</dbReference>
<dbReference type="AlphaFoldDB" id="A0A382D423"/>
<dbReference type="SUPFAM" id="SSF52402">
    <property type="entry name" value="Adenine nucleotide alpha hydrolases-like"/>
    <property type="match status" value="1"/>
</dbReference>
<dbReference type="PIRSF" id="PIRSF000090">
    <property type="entry name" value="Beta-ETF"/>
    <property type="match status" value="1"/>
</dbReference>
<dbReference type="InterPro" id="IPR014730">
    <property type="entry name" value="ETF_a/b_N"/>
</dbReference>
<evidence type="ECO:0000256" key="1">
    <source>
        <dbReference type="ARBA" id="ARBA00007557"/>
    </source>
</evidence>
<reference evidence="5" key="1">
    <citation type="submission" date="2018-05" db="EMBL/GenBank/DDBJ databases">
        <authorList>
            <person name="Lanie J.A."/>
            <person name="Ng W.-L."/>
            <person name="Kazmierczak K.M."/>
            <person name="Andrzejewski T.M."/>
            <person name="Davidsen T.M."/>
            <person name="Wayne K.J."/>
            <person name="Tettelin H."/>
            <person name="Glass J.I."/>
            <person name="Rusch D."/>
            <person name="Podicherti R."/>
            <person name="Tsui H.-C.T."/>
            <person name="Winkler M.E."/>
        </authorList>
    </citation>
    <scope>NUCLEOTIDE SEQUENCE</scope>
</reference>
<name>A0A382D423_9ZZZZ</name>
<evidence type="ECO:0000313" key="5">
    <source>
        <dbReference type="EMBL" id="SVB32879.1"/>
    </source>
</evidence>
<dbReference type="InterPro" id="IPR033948">
    <property type="entry name" value="ETF_beta_N"/>
</dbReference>
<gene>
    <name evidence="5" type="ORF">METZ01_LOCUS185733</name>
</gene>
<organism evidence="5">
    <name type="scientific">marine metagenome</name>
    <dbReference type="NCBI Taxonomy" id="408172"/>
    <lineage>
        <taxon>unclassified sequences</taxon>
        <taxon>metagenomes</taxon>
        <taxon>ecological metagenomes</taxon>
    </lineage>
</organism>
<keyword evidence="2" id="KW-0813">Transport</keyword>
<accession>A0A382D423</accession>
<dbReference type="CDD" id="cd01714">
    <property type="entry name" value="ETF_beta"/>
    <property type="match status" value="1"/>
</dbReference>
<dbReference type="PANTHER" id="PTHR21294:SF8">
    <property type="entry name" value="ELECTRON TRANSFER FLAVOPROTEIN SUBUNIT BETA"/>
    <property type="match status" value="1"/>
</dbReference>
<evidence type="ECO:0000256" key="3">
    <source>
        <dbReference type="ARBA" id="ARBA00022982"/>
    </source>
</evidence>
<evidence type="ECO:0000259" key="4">
    <source>
        <dbReference type="SMART" id="SM00893"/>
    </source>
</evidence>
<dbReference type="GO" id="GO:0009055">
    <property type="term" value="F:electron transfer activity"/>
    <property type="evidence" value="ECO:0007669"/>
    <property type="project" value="InterPro"/>
</dbReference>
<feature type="domain" description="Electron transfer flavoprotein alpha/beta-subunit N-terminal" evidence="4">
    <location>
        <begin position="23"/>
        <end position="214"/>
    </location>
</feature>
<keyword evidence="3" id="KW-0249">Electron transport</keyword>
<proteinExistence type="inferred from homology"/>
<dbReference type="SMART" id="SM00893">
    <property type="entry name" value="ETF"/>
    <property type="match status" value="1"/>
</dbReference>
<dbReference type="InterPro" id="IPR012255">
    <property type="entry name" value="ETF_b"/>
</dbReference>
<dbReference type="PANTHER" id="PTHR21294">
    <property type="entry name" value="ELECTRON TRANSFER FLAVOPROTEIN BETA-SUBUNIT"/>
    <property type="match status" value="1"/>
</dbReference>
<dbReference type="InterPro" id="IPR014729">
    <property type="entry name" value="Rossmann-like_a/b/a_fold"/>
</dbReference>
<comment type="similarity">
    <text evidence="1">Belongs to the ETF beta-subunit/FixA family.</text>
</comment>
<sequence>MKIAVLVKQVPGSESVLPISDEQTWIDEGMVSFVMNPPDNFALEEALLISETEGDGEVVVVSMGPARVQKVIREGLAKGADRGIHLEEDGRIETDPLSIAKRFSSVLKEENFDLILTGLQSDDMGMGQTGILIGELLGMSTATLAMETDVQNGSIRVKRELESGWFQWVKMPLPASISIQSGLNTPRYPSLKGIMGAKKKEVKVVSSGEHQTASKSQSIDKVFVPQTTKQTEVIEGDADAAVTRIVEILKSEIKIL</sequence>
<evidence type="ECO:0000256" key="2">
    <source>
        <dbReference type="ARBA" id="ARBA00022448"/>
    </source>
</evidence>
<protein>
    <recommendedName>
        <fullName evidence="4">Electron transfer flavoprotein alpha/beta-subunit N-terminal domain-containing protein</fullName>
    </recommendedName>
</protein>
<dbReference type="Gene3D" id="3.40.50.620">
    <property type="entry name" value="HUPs"/>
    <property type="match status" value="1"/>
</dbReference>
<dbReference type="Pfam" id="PF01012">
    <property type="entry name" value="ETF"/>
    <property type="match status" value="1"/>
</dbReference>